<organism evidence="3 4">
    <name type="scientific">Kosakonia cowanii JCM 10956 = DSM 18146</name>
    <dbReference type="NCBI Taxonomy" id="1300165"/>
    <lineage>
        <taxon>Bacteria</taxon>
        <taxon>Pseudomonadati</taxon>
        <taxon>Pseudomonadota</taxon>
        <taxon>Gammaproteobacteria</taxon>
        <taxon>Enterobacterales</taxon>
        <taxon>Enterobacteriaceae</taxon>
        <taxon>Kosakonia</taxon>
    </lineage>
</organism>
<dbReference type="AlphaFoldDB" id="A0A831E9S4"/>
<dbReference type="Proteomes" id="UP000187148">
    <property type="component" value="Chromosome"/>
</dbReference>
<feature type="region of interest" description="Disordered" evidence="1">
    <location>
        <begin position="103"/>
        <end position="126"/>
    </location>
</feature>
<proteinExistence type="predicted"/>
<dbReference type="RefSeq" id="WP_054803022.1">
    <property type="nucleotide sequence ID" value="NZ_CP019445.1"/>
</dbReference>
<keyword evidence="4" id="KW-1185">Reference proteome</keyword>
<evidence type="ECO:0000313" key="4">
    <source>
        <dbReference type="Proteomes" id="UP000187148"/>
    </source>
</evidence>
<feature type="transmembrane region" description="Helical" evidence="2">
    <location>
        <begin position="23"/>
        <end position="40"/>
    </location>
</feature>
<dbReference type="GO" id="GO:0005886">
    <property type="term" value="C:plasma membrane"/>
    <property type="evidence" value="ECO:0007669"/>
    <property type="project" value="TreeGrafter"/>
</dbReference>
<feature type="transmembrane region" description="Helical" evidence="2">
    <location>
        <begin position="79"/>
        <end position="97"/>
    </location>
</feature>
<evidence type="ECO:0008006" key="5">
    <source>
        <dbReference type="Google" id="ProtNLM"/>
    </source>
</evidence>
<evidence type="ECO:0000256" key="2">
    <source>
        <dbReference type="SAM" id="Phobius"/>
    </source>
</evidence>
<evidence type="ECO:0000313" key="3">
    <source>
        <dbReference type="EMBL" id="APZ07596.1"/>
    </source>
</evidence>
<dbReference type="KEGG" id="kco:BWI95_07045"/>
<reference evidence="3 4" key="1">
    <citation type="submission" date="2017-01" db="EMBL/GenBank/DDBJ databases">
        <authorList>
            <person name="Cao J.-M."/>
        </authorList>
    </citation>
    <scope>NUCLEOTIDE SEQUENCE [LARGE SCALE GENOMIC DNA]</scope>
    <source>
        <strain evidence="3 4">888-76</strain>
    </source>
</reference>
<sequence length="126" mass="14875">MDWYFWVLRNYATFHGRAHRREFWMFTLVNIILFGVLNVIDSIVGWHHILSLVYALLMLVPTLAVQVRRLHDTNRSWRWLLLMIIPLFGSLVLLAFYSQRGTPQENEFGPEPQPFPQIVHATERGA</sequence>
<gene>
    <name evidence="3" type="ORF">BWI95_07045</name>
</gene>
<dbReference type="PANTHER" id="PTHR34980:SF2">
    <property type="entry name" value="INNER MEMBRANE PROTEIN YHAH-RELATED"/>
    <property type="match status" value="1"/>
</dbReference>
<evidence type="ECO:0000256" key="1">
    <source>
        <dbReference type="SAM" id="MobiDB-lite"/>
    </source>
</evidence>
<dbReference type="EMBL" id="CP019445">
    <property type="protein sequence ID" value="APZ07596.1"/>
    <property type="molecule type" value="Genomic_DNA"/>
</dbReference>
<dbReference type="InterPro" id="IPR008523">
    <property type="entry name" value="DUF805"/>
</dbReference>
<name>A0A831E9S4_9ENTR</name>
<feature type="transmembrane region" description="Helical" evidence="2">
    <location>
        <begin position="46"/>
        <end position="67"/>
    </location>
</feature>
<keyword evidence="2" id="KW-1133">Transmembrane helix</keyword>
<accession>A0A831E9S4</accession>
<keyword evidence="2" id="KW-0812">Transmembrane</keyword>
<keyword evidence="2" id="KW-0472">Membrane</keyword>
<protein>
    <recommendedName>
        <fullName evidence="5">DUF805 domain-containing protein</fullName>
    </recommendedName>
</protein>
<dbReference type="PANTHER" id="PTHR34980">
    <property type="entry name" value="INNER MEMBRANE PROTEIN-RELATED-RELATED"/>
    <property type="match status" value="1"/>
</dbReference>
<dbReference type="Pfam" id="PF05656">
    <property type="entry name" value="DUF805"/>
    <property type="match status" value="1"/>
</dbReference>